<gene>
    <name evidence="2" type="ORF">QYF49_01840</name>
</gene>
<accession>A0ABT8E1K4</accession>
<dbReference type="Pfam" id="PF09346">
    <property type="entry name" value="SMI1_KNR4"/>
    <property type="match status" value="1"/>
</dbReference>
<dbReference type="NCBIfam" id="NF038335">
    <property type="entry name" value="YPO0640_fam"/>
    <property type="match status" value="1"/>
</dbReference>
<protein>
    <submittedName>
        <fullName evidence="2">YrhA family protein</fullName>
    </submittedName>
</protein>
<feature type="domain" description="Knr4/Smi1-like" evidence="1">
    <location>
        <begin position="39"/>
        <end position="145"/>
    </location>
</feature>
<dbReference type="RefSeq" id="WP_290397932.1">
    <property type="nucleotide sequence ID" value="NZ_JAUHLN010000001.1"/>
</dbReference>
<proteinExistence type="predicted"/>
<dbReference type="Gene3D" id="3.40.1580.10">
    <property type="entry name" value="SMI1/KNR4-like"/>
    <property type="match status" value="1"/>
</dbReference>
<keyword evidence="3" id="KW-1185">Reference proteome</keyword>
<organism evidence="2 3">
    <name type="scientific">Fictibacillus terranigra</name>
    <dbReference type="NCBI Taxonomy" id="3058424"/>
    <lineage>
        <taxon>Bacteria</taxon>
        <taxon>Bacillati</taxon>
        <taxon>Bacillota</taxon>
        <taxon>Bacilli</taxon>
        <taxon>Bacillales</taxon>
        <taxon>Fictibacillaceae</taxon>
        <taxon>Fictibacillus</taxon>
    </lineage>
</organism>
<name>A0ABT8E1K4_9BACL</name>
<evidence type="ECO:0000313" key="2">
    <source>
        <dbReference type="EMBL" id="MDN4071773.1"/>
    </source>
</evidence>
<evidence type="ECO:0000259" key="1">
    <source>
        <dbReference type="Pfam" id="PF09346"/>
    </source>
</evidence>
<dbReference type="Proteomes" id="UP001168694">
    <property type="component" value="Unassembled WGS sequence"/>
</dbReference>
<dbReference type="InterPro" id="IPR037883">
    <property type="entry name" value="Knr4/Smi1-like_sf"/>
</dbReference>
<reference evidence="2" key="1">
    <citation type="submission" date="2023-06" db="EMBL/GenBank/DDBJ databases">
        <title>Draft Genome Sequences of Representative Paenibacillus Polymyxa, Bacillus cereus, Fictibacillus sp., and Brevibacillus agri Strains Isolated from Amazonian Dark Earth.</title>
        <authorList>
            <person name="Pellegrinetti T.A."/>
            <person name="Cunha I.C.M."/>
            <person name="Chaves M.G."/>
            <person name="Freitas A.S."/>
            <person name="Silva A.V.R."/>
            <person name="Tsai S.M."/>
            <person name="Mendes L.W."/>
        </authorList>
    </citation>
    <scope>NUCLEOTIDE SEQUENCE</scope>
    <source>
        <strain evidence="2">CENA-BCM004</strain>
    </source>
</reference>
<comment type="caution">
    <text evidence="2">The sequence shown here is derived from an EMBL/GenBank/DDBJ whole genome shotgun (WGS) entry which is preliminary data.</text>
</comment>
<evidence type="ECO:0000313" key="3">
    <source>
        <dbReference type="Proteomes" id="UP001168694"/>
    </source>
</evidence>
<dbReference type="InterPro" id="IPR018958">
    <property type="entry name" value="Knr4/Smi1-like_dom"/>
</dbReference>
<dbReference type="SUPFAM" id="SSF160631">
    <property type="entry name" value="SMI1/KNR4-like"/>
    <property type="match status" value="1"/>
</dbReference>
<sequence>MPQWKDLLIEIEKIEKKYGSSLREPALDTEIRKMNDNIHQRLGNITITQSYIEFLQKVNGLDFNGLVIYGIDEDFLDNEIDEELHGFIETNEIWYENDWQKKYIFYGDSDTAWYCFDLKEQLYVELDKPSGTLIQSYDSFDSMLSDAIETVL</sequence>
<dbReference type="EMBL" id="JAUHLN010000001">
    <property type="protein sequence ID" value="MDN4071773.1"/>
    <property type="molecule type" value="Genomic_DNA"/>
</dbReference>